<keyword evidence="4" id="KW-1185">Reference proteome</keyword>
<evidence type="ECO:0000259" key="1">
    <source>
        <dbReference type="Pfam" id="PF03732"/>
    </source>
</evidence>
<dbReference type="PANTHER" id="PTHR46148">
    <property type="entry name" value="CHROMO DOMAIN-CONTAINING PROTEIN"/>
    <property type="match status" value="1"/>
</dbReference>
<evidence type="ECO:0000313" key="4">
    <source>
        <dbReference type="Proteomes" id="UP001234989"/>
    </source>
</evidence>
<dbReference type="AlphaFoldDB" id="A0AAF0TY66"/>
<organism evidence="3 4">
    <name type="scientific">Solanum verrucosum</name>
    <dbReference type="NCBI Taxonomy" id="315347"/>
    <lineage>
        <taxon>Eukaryota</taxon>
        <taxon>Viridiplantae</taxon>
        <taxon>Streptophyta</taxon>
        <taxon>Embryophyta</taxon>
        <taxon>Tracheophyta</taxon>
        <taxon>Spermatophyta</taxon>
        <taxon>Magnoliopsida</taxon>
        <taxon>eudicotyledons</taxon>
        <taxon>Gunneridae</taxon>
        <taxon>Pentapetalae</taxon>
        <taxon>asterids</taxon>
        <taxon>lamiids</taxon>
        <taxon>Solanales</taxon>
        <taxon>Solanaceae</taxon>
        <taxon>Solanoideae</taxon>
        <taxon>Solaneae</taxon>
        <taxon>Solanum</taxon>
    </lineage>
</organism>
<dbReference type="InterPro" id="IPR043128">
    <property type="entry name" value="Rev_trsase/Diguanyl_cyclase"/>
</dbReference>
<dbReference type="Pfam" id="PF03732">
    <property type="entry name" value="Retrotrans_gag"/>
    <property type="match status" value="1"/>
</dbReference>
<dbReference type="InterPro" id="IPR005162">
    <property type="entry name" value="Retrotrans_gag_dom"/>
</dbReference>
<sequence>MKGVMRFGKKGKLSPRYIGPYRIAKKIGKVAYELELPQGLTTVHSVFHVSMLKKCMGDPLLIIPTEDIGIKDSLYYEEIPVQILDRQVHKLRTKEVASIKVLWRNQFIEEATWEAEEDKKKRYPHLFESREVPNQDIEENVEVENDEDVGQEEEVQAETTSTDAFFHPLLGPVMTGNEHEMLTKFLKLKPLVLHGSESEDAYEFIIDCFERLHKLGIIHQHKVEFVNFQLQGEAKQWWRAYVECRSTTLPPLTWTQFHVLLLEKYVPRTLRDRKKDEFMALEQGGMFVAAYEVMFHALFRYAMKLVTTEEERIRLFVKGMNSELQRFKEANPCSPANLFWYACRLEKWHPWEMVIMFEDVHKMDEEEISEALEVGYMVTQAEADLVTLDMKDFDVILGMTWLSPYFDVLNCNAKSVTLEIPGREKLEWKGVYKPKPAKITSSIRARKLVGQGCLAYLAHIRDVKVVPLSIESILVVSEFREVFSIDFPELRELKAQIQELLDQGFICPSASPWSALFLFVKKKDGSMRMCIDYRQLNKVTIRNKYPLPRIDDLFDQGPCQPRA</sequence>
<dbReference type="InterPro" id="IPR056924">
    <property type="entry name" value="SH3_Tf2-1"/>
</dbReference>
<feature type="domain" description="Tf2-1-like SH3-like" evidence="2">
    <location>
        <begin position="5"/>
        <end position="55"/>
    </location>
</feature>
<dbReference type="Gene3D" id="3.10.10.10">
    <property type="entry name" value="HIV Type 1 Reverse Transcriptase, subunit A, domain 1"/>
    <property type="match status" value="1"/>
</dbReference>
<feature type="domain" description="Retrotransposon gag" evidence="1">
    <location>
        <begin position="225"/>
        <end position="321"/>
    </location>
</feature>
<accession>A0AAF0TY66</accession>
<dbReference type="SUPFAM" id="SSF56672">
    <property type="entry name" value="DNA/RNA polymerases"/>
    <property type="match status" value="1"/>
</dbReference>
<dbReference type="Pfam" id="PF24626">
    <property type="entry name" value="SH3_Tf2-1"/>
    <property type="match status" value="1"/>
</dbReference>
<proteinExistence type="predicted"/>
<dbReference type="PANTHER" id="PTHR46148:SF56">
    <property type="entry name" value="RETROTRANSPOSON PROTEIN"/>
    <property type="match status" value="1"/>
</dbReference>
<dbReference type="Pfam" id="PF08284">
    <property type="entry name" value="RVP_2"/>
    <property type="match status" value="1"/>
</dbReference>
<dbReference type="EMBL" id="CP133618">
    <property type="protein sequence ID" value="WMV37146.1"/>
    <property type="molecule type" value="Genomic_DNA"/>
</dbReference>
<protein>
    <submittedName>
        <fullName evidence="3">Uncharacterized protein</fullName>
    </submittedName>
</protein>
<dbReference type="Proteomes" id="UP001234989">
    <property type="component" value="Chromosome 7"/>
</dbReference>
<evidence type="ECO:0000259" key="2">
    <source>
        <dbReference type="Pfam" id="PF24626"/>
    </source>
</evidence>
<dbReference type="InterPro" id="IPR043502">
    <property type="entry name" value="DNA/RNA_pol_sf"/>
</dbReference>
<name>A0AAF0TY66_SOLVR</name>
<reference evidence="3" key="1">
    <citation type="submission" date="2023-08" db="EMBL/GenBank/DDBJ databases">
        <title>A de novo genome assembly of Solanum verrucosum Schlechtendal, a Mexican diploid species geographically isolated from the other diploid A-genome species in potato relatives.</title>
        <authorList>
            <person name="Hosaka K."/>
        </authorList>
    </citation>
    <scope>NUCLEOTIDE SEQUENCE</scope>
    <source>
        <tissue evidence="3">Young leaves</tissue>
    </source>
</reference>
<dbReference type="Gene3D" id="3.30.70.270">
    <property type="match status" value="1"/>
</dbReference>
<gene>
    <name evidence="3" type="ORF">MTR67_030531</name>
</gene>
<evidence type="ECO:0000313" key="3">
    <source>
        <dbReference type="EMBL" id="WMV37146.1"/>
    </source>
</evidence>